<organism evidence="11 12">
    <name type="scientific">Durusdinium trenchii</name>
    <dbReference type="NCBI Taxonomy" id="1381693"/>
    <lineage>
        <taxon>Eukaryota</taxon>
        <taxon>Sar</taxon>
        <taxon>Alveolata</taxon>
        <taxon>Dinophyceae</taxon>
        <taxon>Suessiales</taxon>
        <taxon>Symbiodiniaceae</taxon>
        <taxon>Durusdinium</taxon>
    </lineage>
</organism>
<dbReference type="Pfam" id="PF00271">
    <property type="entry name" value="Helicase_C"/>
    <property type="match status" value="1"/>
</dbReference>
<dbReference type="EC" id="3.6.4.13" evidence="1"/>
<dbReference type="EMBL" id="CAXAMM010007914">
    <property type="protein sequence ID" value="CAK9015811.1"/>
    <property type="molecule type" value="Genomic_DNA"/>
</dbReference>
<evidence type="ECO:0000256" key="1">
    <source>
        <dbReference type="ARBA" id="ARBA00012552"/>
    </source>
</evidence>
<dbReference type="CDD" id="cd00268">
    <property type="entry name" value="DEADc"/>
    <property type="match status" value="1"/>
</dbReference>
<dbReference type="PROSITE" id="PS51195">
    <property type="entry name" value="Q_MOTIF"/>
    <property type="match status" value="1"/>
</dbReference>
<reference evidence="11 12" key="1">
    <citation type="submission" date="2024-02" db="EMBL/GenBank/DDBJ databases">
        <authorList>
            <person name="Chen Y."/>
            <person name="Shah S."/>
            <person name="Dougan E. K."/>
            <person name="Thang M."/>
            <person name="Chan C."/>
        </authorList>
    </citation>
    <scope>NUCLEOTIDE SEQUENCE [LARGE SCALE GENOMIC DNA]</scope>
</reference>
<evidence type="ECO:0000256" key="2">
    <source>
        <dbReference type="ARBA" id="ARBA00022741"/>
    </source>
</evidence>
<dbReference type="InterPro" id="IPR011545">
    <property type="entry name" value="DEAD/DEAH_box_helicase_dom"/>
</dbReference>
<evidence type="ECO:0000256" key="3">
    <source>
        <dbReference type="ARBA" id="ARBA00022801"/>
    </source>
</evidence>
<gene>
    <name evidence="11" type="ORF">SCF082_LOCUS12919</name>
</gene>
<dbReference type="InterPro" id="IPR014014">
    <property type="entry name" value="RNA_helicase_DEAD_Q_motif"/>
</dbReference>
<name>A0ABP0JN24_9DINO</name>
<dbReference type="Proteomes" id="UP001642464">
    <property type="component" value="Unassembled WGS sequence"/>
</dbReference>
<dbReference type="SMART" id="SM00490">
    <property type="entry name" value="HELICc"/>
    <property type="match status" value="1"/>
</dbReference>
<feature type="region of interest" description="Disordered" evidence="7">
    <location>
        <begin position="1"/>
        <end position="37"/>
    </location>
</feature>
<protein>
    <recommendedName>
        <fullName evidence="1">RNA helicase</fullName>
        <ecNumber evidence="1">3.6.4.13</ecNumber>
    </recommendedName>
</protein>
<feature type="compositionally biased region" description="Acidic residues" evidence="7">
    <location>
        <begin position="8"/>
        <end position="17"/>
    </location>
</feature>
<feature type="domain" description="Helicase C-terminal" evidence="9">
    <location>
        <begin position="292"/>
        <end position="451"/>
    </location>
</feature>
<dbReference type="SUPFAM" id="SSF52540">
    <property type="entry name" value="P-loop containing nucleoside triphosphate hydrolases"/>
    <property type="match status" value="2"/>
</dbReference>
<evidence type="ECO:0000259" key="8">
    <source>
        <dbReference type="PROSITE" id="PS51192"/>
    </source>
</evidence>
<proteinExistence type="predicted"/>
<evidence type="ECO:0000313" key="12">
    <source>
        <dbReference type="Proteomes" id="UP001642464"/>
    </source>
</evidence>
<comment type="caution">
    <text evidence="11">The sequence shown here is derived from an EMBL/GenBank/DDBJ whole genome shotgun (WGS) entry which is preliminary data.</text>
</comment>
<accession>A0ABP0JN24</accession>
<dbReference type="InterPro" id="IPR014001">
    <property type="entry name" value="Helicase_ATP-bd"/>
</dbReference>
<evidence type="ECO:0000259" key="9">
    <source>
        <dbReference type="PROSITE" id="PS51194"/>
    </source>
</evidence>
<dbReference type="CDD" id="cd18787">
    <property type="entry name" value="SF2_C_DEAD"/>
    <property type="match status" value="1"/>
</dbReference>
<dbReference type="InterPro" id="IPR001650">
    <property type="entry name" value="Helicase_C-like"/>
</dbReference>
<keyword evidence="3" id="KW-0378">Hydrolase</keyword>
<dbReference type="SMART" id="SM00487">
    <property type="entry name" value="DEXDc"/>
    <property type="match status" value="1"/>
</dbReference>
<feature type="compositionally biased region" description="Basic and acidic residues" evidence="7">
    <location>
        <begin position="18"/>
        <end position="35"/>
    </location>
</feature>
<feature type="short sequence motif" description="Q motif" evidence="6">
    <location>
        <begin position="136"/>
        <end position="164"/>
    </location>
</feature>
<keyword evidence="4" id="KW-0347">Helicase</keyword>
<sequence>MDPLALLSDEEDEAGADGEERGLQDPDPKRLRTAEPEGVNFEALRRIGYGAQAEAEEAANAAASLQGTFSALQQKAQEDAAGRFKADIALDEAKEKAQDPSRLGCEEPPESIEVYDEQAAQRGDDAENQWPPWSTLEAAEEGLTKTLVDAMRTAGFTEPTPIQAQGWPILCHGRDLIGVARTGSGKTLAFLLPCFARLLKEGLRSRMGSGSGPGDDASLPVQMQKQAAGPGAYSPEILVLAPSRELAAQIETEARRFTASTGIATLACYGGEGTRRETLGRLRERPECIVGTVGRLIDFIDNEKHWYGSQNKNPGKVLIFAFDHEECDSMAKKIKAALNGATVETLHGNKKQADREAAMQRFRSGDSWIMVATSIAGRGLDIKDINLVINFDPPEDGQDYVHRIGRTGRAGRKGKAITLLRKGPDGRAMIFITQVMRRTGLDVPQELIEALKQRRGRDMSLAAEVLQGLTNQQRLERSWAKLI</sequence>
<evidence type="ECO:0000256" key="7">
    <source>
        <dbReference type="SAM" id="MobiDB-lite"/>
    </source>
</evidence>
<dbReference type="PROSITE" id="PS51194">
    <property type="entry name" value="HELICASE_CTER"/>
    <property type="match status" value="1"/>
</dbReference>
<feature type="domain" description="DEAD-box RNA helicase Q" evidence="10">
    <location>
        <begin position="136"/>
        <end position="164"/>
    </location>
</feature>
<keyword evidence="5" id="KW-0067">ATP-binding</keyword>
<feature type="domain" description="Helicase ATP-binding" evidence="8">
    <location>
        <begin position="167"/>
        <end position="392"/>
    </location>
</feature>
<dbReference type="PANTHER" id="PTHR47958">
    <property type="entry name" value="ATP-DEPENDENT RNA HELICASE DBP3"/>
    <property type="match status" value="1"/>
</dbReference>
<evidence type="ECO:0000313" key="11">
    <source>
        <dbReference type="EMBL" id="CAK9015811.1"/>
    </source>
</evidence>
<evidence type="ECO:0000256" key="5">
    <source>
        <dbReference type="ARBA" id="ARBA00022840"/>
    </source>
</evidence>
<dbReference type="InterPro" id="IPR044742">
    <property type="entry name" value="DEAD/DEAH_RhlB"/>
</dbReference>
<dbReference type="Gene3D" id="3.40.50.300">
    <property type="entry name" value="P-loop containing nucleotide triphosphate hydrolases"/>
    <property type="match status" value="2"/>
</dbReference>
<keyword evidence="12" id="KW-1185">Reference proteome</keyword>
<dbReference type="PROSITE" id="PS51192">
    <property type="entry name" value="HELICASE_ATP_BIND_1"/>
    <property type="match status" value="1"/>
</dbReference>
<evidence type="ECO:0000259" key="10">
    <source>
        <dbReference type="PROSITE" id="PS51195"/>
    </source>
</evidence>
<evidence type="ECO:0000256" key="4">
    <source>
        <dbReference type="ARBA" id="ARBA00022806"/>
    </source>
</evidence>
<dbReference type="InterPro" id="IPR027417">
    <property type="entry name" value="P-loop_NTPase"/>
</dbReference>
<evidence type="ECO:0000256" key="6">
    <source>
        <dbReference type="PROSITE-ProRule" id="PRU00552"/>
    </source>
</evidence>
<dbReference type="Pfam" id="PF00270">
    <property type="entry name" value="DEAD"/>
    <property type="match status" value="1"/>
</dbReference>
<keyword evidence="2" id="KW-0547">Nucleotide-binding</keyword>